<evidence type="ECO:0000256" key="11">
    <source>
        <dbReference type="ARBA" id="ARBA00023027"/>
    </source>
</evidence>
<evidence type="ECO:0000256" key="8">
    <source>
        <dbReference type="ARBA" id="ARBA00022737"/>
    </source>
</evidence>
<feature type="compositionally biased region" description="Polar residues" evidence="14">
    <location>
        <begin position="498"/>
        <end position="507"/>
    </location>
</feature>
<dbReference type="SUPFAM" id="SSF56399">
    <property type="entry name" value="ADP-ribosylation"/>
    <property type="match status" value="1"/>
</dbReference>
<dbReference type="GO" id="GO:0002230">
    <property type="term" value="P:positive regulation of defense response to virus by host"/>
    <property type="evidence" value="ECO:0007669"/>
    <property type="project" value="Ensembl"/>
</dbReference>
<dbReference type="GO" id="GO:0045893">
    <property type="term" value="P:positive regulation of DNA-templated transcription"/>
    <property type="evidence" value="ECO:0007669"/>
    <property type="project" value="Ensembl"/>
</dbReference>
<evidence type="ECO:0000256" key="4">
    <source>
        <dbReference type="ARBA" id="ARBA00022588"/>
    </source>
</evidence>
<dbReference type="GO" id="GO:0010629">
    <property type="term" value="P:negative regulation of gene expression"/>
    <property type="evidence" value="ECO:0007669"/>
    <property type="project" value="Ensembl"/>
</dbReference>
<dbReference type="GO" id="GO:0003714">
    <property type="term" value="F:transcription corepressor activity"/>
    <property type="evidence" value="ECO:0007669"/>
    <property type="project" value="Ensembl"/>
</dbReference>
<dbReference type="GO" id="GO:0140802">
    <property type="term" value="F:NAD+-protein-C-terminal glycine ADP-ribosyltransferase activity"/>
    <property type="evidence" value="ECO:0007669"/>
    <property type="project" value="Ensembl"/>
</dbReference>
<dbReference type="RefSeq" id="XP_032982514.1">
    <property type="nucleotide sequence ID" value="XM_033126623.1"/>
</dbReference>
<keyword evidence="7" id="KW-0548">Nucleotidyltransferase</keyword>
<evidence type="ECO:0000256" key="14">
    <source>
        <dbReference type="SAM" id="MobiDB-lite"/>
    </source>
</evidence>
<dbReference type="CDD" id="cd02907">
    <property type="entry name" value="Macro_Af1521_BAL-like"/>
    <property type="match status" value="1"/>
</dbReference>
<dbReference type="GO" id="GO:0004857">
    <property type="term" value="F:enzyme inhibitor activity"/>
    <property type="evidence" value="ECO:0007669"/>
    <property type="project" value="Ensembl"/>
</dbReference>
<dbReference type="GO" id="GO:0006302">
    <property type="term" value="P:double-strand break repair"/>
    <property type="evidence" value="ECO:0007669"/>
    <property type="project" value="Ensembl"/>
</dbReference>
<feature type="domain" description="Macro" evidence="16">
    <location>
        <begin position="311"/>
        <end position="494"/>
    </location>
</feature>
<dbReference type="Pfam" id="PF01661">
    <property type="entry name" value="Macro"/>
    <property type="match status" value="2"/>
</dbReference>
<evidence type="ECO:0000259" key="16">
    <source>
        <dbReference type="PROSITE" id="PS51154"/>
    </source>
</evidence>
<evidence type="ECO:0000256" key="9">
    <source>
        <dbReference type="ARBA" id="ARBA00022765"/>
    </source>
</evidence>
<dbReference type="GO" id="GO:0045087">
    <property type="term" value="P:innate immune response"/>
    <property type="evidence" value="ECO:0007669"/>
    <property type="project" value="UniProtKB-KW"/>
</dbReference>
<keyword evidence="4" id="KW-0399">Innate immunity</keyword>
<name>A0A671E0S8_RHIFE</name>
<dbReference type="GO" id="GO:0010608">
    <property type="term" value="P:post-transcriptional regulation of gene expression"/>
    <property type="evidence" value="ECO:0007669"/>
    <property type="project" value="Ensembl"/>
</dbReference>
<dbReference type="Gene3D" id="3.90.228.10">
    <property type="match status" value="1"/>
</dbReference>
<evidence type="ECO:0000256" key="1">
    <source>
        <dbReference type="ARBA" id="ARBA00004123"/>
    </source>
</evidence>
<dbReference type="CTD" id="83666"/>
<dbReference type="GO" id="GO:0097677">
    <property type="term" value="F:STAT family protein binding"/>
    <property type="evidence" value="ECO:0007669"/>
    <property type="project" value="Ensembl"/>
</dbReference>
<dbReference type="InterPro" id="IPR052056">
    <property type="entry name" value="Mono-ARTD/PARP"/>
</dbReference>
<dbReference type="GO" id="GO:0032991">
    <property type="term" value="C:protein-containing complex"/>
    <property type="evidence" value="ECO:0007669"/>
    <property type="project" value="Ensembl"/>
</dbReference>
<keyword evidence="19" id="KW-1185">Reference proteome</keyword>
<dbReference type="GO" id="GO:1900182">
    <property type="term" value="P:positive regulation of protein localization to nucleus"/>
    <property type="evidence" value="ECO:0007669"/>
    <property type="project" value="Ensembl"/>
</dbReference>
<organism evidence="18 19">
    <name type="scientific">Rhinolophus ferrumequinum</name>
    <name type="common">Greater horseshoe bat</name>
    <dbReference type="NCBI Taxonomy" id="59479"/>
    <lineage>
        <taxon>Eukaryota</taxon>
        <taxon>Metazoa</taxon>
        <taxon>Chordata</taxon>
        <taxon>Craniata</taxon>
        <taxon>Vertebrata</taxon>
        <taxon>Euteleostomi</taxon>
        <taxon>Mammalia</taxon>
        <taxon>Eutheria</taxon>
        <taxon>Laurasiatheria</taxon>
        <taxon>Chiroptera</taxon>
        <taxon>Yinpterochiroptera</taxon>
        <taxon>Rhinolophoidea</taxon>
        <taxon>Rhinolophidae</taxon>
        <taxon>Rhinolophinae</taxon>
        <taxon>Rhinolophus</taxon>
    </lineage>
</organism>
<keyword evidence="11" id="KW-0520">NAD</keyword>
<dbReference type="Gene3D" id="3.40.220.10">
    <property type="entry name" value="Leucine Aminopeptidase, subunit E, domain 1"/>
    <property type="match status" value="2"/>
</dbReference>
<keyword evidence="3" id="KW-0963">Cytoplasm</keyword>
<reference evidence="18" key="5">
    <citation type="submission" date="2025-05" db="UniProtKB">
        <authorList>
            <consortium name="Ensembl"/>
        </authorList>
    </citation>
    <scope>IDENTIFICATION</scope>
</reference>
<feature type="region of interest" description="Disordered" evidence="14">
    <location>
        <begin position="498"/>
        <end position="517"/>
    </location>
</feature>
<evidence type="ECO:0000256" key="6">
    <source>
        <dbReference type="ARBA" id="ARBA00022679"/>
    </source>
</evidence>
<proteinExistence type="inferred from homology"/>
<accession>A0A671E0S8</accession>
<dbReference type="PANTHER" id="PTHR14453:SF70">
    <property type="entry name" value="PROTEIN MONO-ADP-RIBOSYLTRANSFERASE PARP9"/>
    <property type="match status" value="1"/>
</dbReference>
<evidence type="ECO:0000256" key="5">
    <source>
        <dbReference type="ARBA" id="ARBA00022676"/>
    </source>
</evidence>
<dbReference type="Proteomes" id="UP000472240">
    <property type="component" value="Chromosome 2"/>
</dbReference>
<dbReference type="RefSeq" id="XP_032982507.1">
    <property type="nucleotide sequence ID" value="XM_033126616.1"/>
</dbReference>
<dbReference type="GO" id="GO:0005739">
    <property type="term" value="C:mitochondrion"/>
    <property type="evidence" value="ECO:0007669"/>
    <property type="project" value="Ensembl"/>
</dbReference>
<dbReference type="GO" id="GO:0090734">
    <property type="term" value="C:site of DNA damage"/>
    <property type="evidence" value="ECO:0007669"/>
    <property type="project" value="Ensembl"/>
</dbReference>
<dbReference type="GO" id="GO:0000077">
    <property type="term" value="P:DNA damage checkpoint signaling"/>
    <property type="evidence" value="ECO:0007669"/>
    <property type="project" value="Ensembl"/>
</dbReference>
<keyword evidence="8" id="KW-0677">Repeat</keyword>
<dbReference type="PANTHER" id="PTHR14453">
    <property type="entry name" value="PARP/ZINC FINGER CCCH TYPE DOMAIN CONTAINING PROTEIN"/>
    <property type="match status" value="1"/>
</dbReference>
<keyword evidence="6" id="KW-0808">Transferase</keyword>
<dbReference type="GO" id="GO:0042393">
    <property type="term" value="F:histone binding"/>
    <property type="evidence" value="ECO:0007669"/>
    <property type="project" value="Ensembl"/>
</dbReference>
<dbReference type="GO" id="GO:0005829">
    <property type="term" value="C:cytosol"/>
    <property type="evidence" value="ECO:0007669"/>
    <property type="project" value="Ensembl"/>
</dbReference>
<evidence type="ECO:0000256" key="13">
    <source>
        <dbReference type="ARBA" id="ARBA00024347"/>
    </source>
</evidence>
<dbReference type="InterPro" id="IPR043472">
    <property type="entry name" value="Macro_dom-like"/>
</dbReference>
<dbReference type="InterPro" id="IPR002589">
    <property type="entry name" value="Macro_dom"/>
</dbReference>
<dbReference type="SMART" id="SM00506">
    <property type="entry name" value="A1pp"/>
    <property type="match status" value="2"/>
</dbReference>
<dbReference type="PROSITE" id="PS51154">
    <property type="entry name" value="MACRO"/>
    <property type="match status" value="2"/>
</dbReference>
<dbReference type="FunFam" id="3.40.220.10:FF:000010">
    <property type="entry name" value="Poly [ADP-ribose] polymerase"/>
    <property type="match status" value="1"/>
</dbReference>
<dbReference type="GO" id="GO:0005654">
    <property type="term" value="C:nucleoplasm"/>
    <property type="evidence" value="ECO:0007669"/>
    <property type="project" value="Ensembl"/>
</dbReference>
<gene>
    <name evidence="18" type="primary">PARP9</name>
    <name evidence="17" type="ORF">mRhiFer1_012613</name>
</gene>
<dbReference type="Pfam" id="PF23254">
    <property type="entry name" value="KH_PARP14_8"/>
    <property type="match status" value="1"/>
</dbReference>
<comment type="subcellular location">
    <subcellularLocation>
        <location evidence="2">Cytoplasm</location>
    </subcellularLocation>
    <subcellularLocation>
        <location evidence="1">Nucleus</location>
    </subcellularLocation>
</comment>
<dbReference type="GeneID" id="117034012"/>
<dbReference type="OrthoDB" id="6133115at2759"/>
<dbReference type="GeneTree" id="ENSGT00940000158837"/>
<keyword evidence="9" id="KW-0013">ADP-ribosylation</keyword>
<evidence type="ECO:0000256" key="2">
    <source>
        <dbReference type="ARBA" id="ARBA00004496"/>
    </source>
</evidence>
<keyword evidence="10" id="KW-0391">Immunity</keyword>
<dbReference type="CDD" id="cd01439">
    <property type="entry name" value="TCCD_inducible_PARP_like"/>
    <property type="match status" value="1"/>
</dbReference>
<dbReference type="InterPro" id="IPR057049">
    <property type="entry name" value="PARP14_KH_8"/>
</dbReference>
<evidence type="ECO:0000259" key="15">
    <source>
        <dbReference type="PROSITE" id="PS51059"/>
    </source>
</evidence>
<dbReference type="SUPFAM" id="SSF52949">
    <property type="entry name" value="Macro domain-like"/>
    <property type="match status" value="2"/>
</dbReference>
<dbReference type="PROSITE" id="PS51059">
    <property type="entry name" value="PARP_CATALYTIC"/>
    <property type="match status" value="1"/>
</dbReference>
<keyword evidence="5" id="KW-0328">Glycosyltransferase</keyword>
<dbReference type="OMA" id="CTQIIVE"/>
<dbReference type="GO" id="GO:0000122">
    <property type="term" value="P:negative regulation of transcription by RNA polymerase II"/>
    <property type="evidence" value="ECO:0007669"/>
    <property type="project" value="Ensembl"/>
</dbReference>
<reference evidence="17 20" key="4">
    <citation type="journal article" date="2020" name="Nature">
        <title>Six reference-quality genomes reveal evolution of bat adaptations.</title>
        <authorList>
            <person name="Jebb D."/>
            <person name="Huang Z."/>
            <person name="Pippel M."/>
            <person name="Hughes G.M."/>
            <person name="Lavrichenko K."/>
            <person name="Devanna P."/>
            <person name="Winkler S."/>
            <person name="Jermiin L.S."/>
            <person name="Skirmuntt E.C."/>
            <person name="Katzourakis A."/>
            <person name="Burkitt-Gray L."/>
            <person name="Ray D.A."/>
            <person name="Sullivan K.A.M."/>
            <person name="Roscito J.G."/>
            <person name="Kirilenko B.M."/>
            <person name="Davalos L.M."/>
            <person name="Corthals A.P."/>
            <person name="Power M.L."/>
            <person name="Jones G."/>
            <person name="Ransome R.D."/>
            <person name="Dechmann D.K.N."/>
            <person name="Locatelli A.G."/>
            <person name="Puechmaille S.J."/>
            <person name="Fedrigo O."/>
            <person name="Jarvis E.D."/>
            <person name="Hiller M."/>
            <person name="Vernes S.C."/>
            <person name="Myers E.W."/>
            <person name="Teeling E.C."/>
        </authorList>
    </citation>
    <scope>NUCLEOTIDE SEQUENCE [LARGE SCALE GENOMIC DNA]</scope>
    <source>
        <strain evidence="17">MRhiFer1</strain>
        <tissue evidence="17">Lung</tissue>
    </source>
</reference>
<dbReference type="GO" id="GO:0003950">
    <property type="term" value="F:NAD+ poly-ADP-ribosyltransferase activity"/>
    <property type="evidence" value="ECO:0007669"/>
    <property type="project" value="Ensembl"/>
</dbReference>
<dbReference type="KEGG" id="rfq:117034012"/>
<dbReference type="AlphaFoldDB" id="A0A671E0S8"/>
<evidence type="ECO:0000256" key="7">
    <source>
        <dbReference type="ARBA" id="ARBA00022695"/>
    </source>
</evidence>
<dbReference type="GO" id="GO:0072570">
    <property type="term" value="F:ADP-D-ribose binding"/>
    <property type="evidence" value="ECO:0007669"/>
    <property type="project" value="Ensembl"/>
</dbReference>
<dbReference type="EMBL" id="JACAGC010000002">
    <property type="protein sequence ID" value="KAF6385256.1"/>
    <property type="molecule type" value="Genomic_DNA"/>
</dbReference>
<dbReference type="InterPro" id="IPR012317">
    <property type="entry name" value="Poly(ADP-ribose)pol_cat_dom"/>
</dbReference>
<evidence type="ECO:0000313" key="17">
    <source>
        <dbReference type="EMBL" id="KAF6385256.1"/>
    </source>
</evidence>
<dbReference type="GO" id="GO:0070212">
    <property type="term" value="P:protein poly-ADP-ribosylation"/>
    <property type="evidence" value="ECO:0007669"/>
    <property type="project" value="TreeGrafter"/>
</dbReference>
<evidence type="ECO:0000313" key="19">
    <source>
        <dbReference type="Proteomes" id="UP000472240"/>
    </source>
</evidence>
<dbReference type="Ensembl" id="ENSRFET00010005701.1">
    <property type="protein sequence ID" value="ENSRFEP00010005218.1"/>
    <property type="gene ID" value="ENSRFEG00010003581.1"/>
</dbReference>
<keyword evidence="12" id="KW-0539">Nucleus</keyword>
<dbReference type="Proteomes" id="UP000585614">
    <property type="component" value="Unassembled WGS sequence"/>
</dbReference>
<evidence type="ECO:0000256" key="12">
    <source>
        <dbReference type="ARBA" id="ARBA00023242"/>
    </source>
</evidence>
<feature type="domain" description="PARP catalytic" evidence="15">
    <location>
        <begin position="636"/>
        <end position="851"/>
    </location>
</feature>
<dbReference type="GO" id="GO:0016779">
    <property type="term" value="F:nucleotidyltransferase activity"/>
    <property type="evidence" value="ECO:0007669"/>
    <property type="project" value="UniProtKB-KW"/>
</dbReference>
<reference evidence="18 19" key="3">
    <citation type="submission" date="2018-12" db="EMBL/GenBank/DDBJ databases">
        <title>G10K-VGP greater horseshoe bat female genome, primary haplotype.</title>
        <authorList>
            <person name="Teeling E."/>
            <person name="Myers G."/>
            <person name="Vernes S."/>
            <person name="Pippel M."/>
            <person name="Winkler S."/>
            <person name="Fedrigo O."/>
            <person name="Rhie A."/>
            <person name="Koren S."/>
            <person name="Phillippy A."/>
            <person name="Lewin H."/>
            <person name="Damas J."/>
            <person name="Howe K."/>
            <person name="Mountcastle J."/>
            <person name="Jarvis E.D."/>
        </authorList>
    </citation>
    <scope>NUCLEOTIDE SEQUENCE [LARGE SCALE GENOMIC DNA]</scope>
</reference>
<dbReference type="GO" id="GO:0044389">
    <property type="term" value="F:ubiquitin-like protein ligase binding"/>
    <property type="evidence" value="ECO:0007669"/>
    <property type="project" value="Ensembl"/>
</dbReference>
<comment type="similarity">
    <text evidence="13">Belongs to the ARTD/PARP family.</text>
</comment>
<sequence>MDFSKGTGAAAYNEKSGRILSVSGLFQKVFAPIFSQWRKGNTKGDCLPHRCSETDVLGENYSWQIPINHSDFNILKNNESCLCEVLQDKFGCISTLVSPAQEGNSQSLPVFRKMLTPRLELSVWKDDLTRHAVDVVVNAANEDLKHGGGLAQALVKAGGQEIQEMSTSVVSRWGKIPVGEIATTKAGRLPCKFIIHAVGPRWMGVDRERCIDKLQRAIENILNHVNFSIPYIETVAIPALSSGIFNFPVDLCTQIIVETISSYFQNVSLTGNLKEIHLVSNEDPTVAAFKTASEVILGKNDLASWVNQEATLPFDTMVVNNLTLQIVQGCIELQETDAIVNSINPDHSFEVGPVSKSILQQAGDEIKQEFFKNVLRISRDSQLVLVTKGYKLPCLHVFHVLWHSECLRTDLRLKNAMKECLEKCLELNLTSISFPALGTGNMHIWNDKAAEIMFQEVLMFATHHLKKQLTVKFVIFPTQLEVYKVFIAEMEKNKSKQQSLKNYSVPQGTREEKRDSELKAQAPAINLMGSNLERMSKAQEWILRILALQDQHSIENNHILYLGKKEHDVLSQLQETTKVQISEIINPGKAILEIKGAQADLMEVVMTIEHMLCKVQEEVARKKEQALWSLSGESTDLQPKKQDEMKENKFLKCLPLLTQEMQDRKKRFENCGLQVIKVEKIDNVLLLAAFQRKKKMMEGRMQRKLLSHTLFQQVPQQFCEVVCRVGFQRMYSAPCDPKYGAGIYFTKNLKKLPCQVKKTSATDKLIYVFEAEVLIGSFCQGHQFNIVPPPLSPGALESHDSVVDDVSSPETFVIFSSVQAMPQYLWTCTQDHLRPQDYSSKLMMLPPLLPGEKFSRDSSVDD</sequence>
<evidence type="ECO:0000256" key="3">
    <source>
        <dbReference type="ARBA" id="ARBA00022490"/>
    </source>
</evidence>
<protein>
    <submittedName>
        <fullName evidence="17 18">Poly(ADP-ribose) polymerase family member 9</fullName>
    </submittedName>
</protein>
<reference evidence="18 19" key="1">
    <citation type="journal article" date="2015" name="Annu Rev Anim Biosci">
        <title>The Genome 10K Project: a way forward.</title>
        <authorList>
            <person name="Koepfli K.P."/>
            <person name="Paten B."/>
            <person name="O'Brien S.J."/>
            <person name="Koepfli K.P."/>
            <person name="Paten B."/>
            <person name="Antunes A."/>
            <person name="Belov K."/>
            <person name="Bustamante C."/>
            <person name="Castoe T.A."/>
            <person name="Clawson H."/>
            <person name="Crawford A.J."/>
            <person name="Diekhans M."/>
            <person name="Distel D."/>
            <person name="Durbin R."/>
            <person name="Earl D."/>
            <person name="Fujita M.K."/>
            <person name="Gamble T."/>
            <person name="Georges A."/>
            <person name="Gemmell N."/>
            <person name="Gilbert M.T."/>
            <person name="Graves J.M."/>
            <person name="Green R.E."/>
            <person name="Hickey G."/>
            <person name="Jarvis E.D."/>
            <person name="Johnson W."/>
            <person name="Komissarov A."/>
            <person name="Korf I."/>
            <person name="Kuhn R."/>
            <person name="Larkin D.M."/>
            <person name="Lewin H."/>
            <person name="Lopez J.V."/>
            <person name="Ma J."/>
            <person name="Marques-Bonet T."/>
            <person name="Miller W."/>
            <person name="Murphy R."/>
            <person name="Pevzner P."/>
            <person name="Shapiro B."/>
            <person name="Steiner C."/>
            <person name="Tamazian G."/>
            <person name="Venkatesh B."/>
            <person name="Wang J."/>
            <person name="Wayne R."/>
            <person name="Wiley E."/>
            <person name="Yang H."/>
            <person name="Zhang G."/>
            <person name="Haussler D."/>
            <person name="Ryder O."/>
            <person name="O'Brien S.J."/>
        </authorList>
    </citation>
    <scope>NUCLEOTIDE SEQUENCE</scope>
</reference>
<evidence type="ECO:0000313" key="18">
    <source>
        <dbReference type="Ensembl" id="ENSRFEP00010005218.1"/>
    </source>
</evidence>
<reference evidence="18 19" key="2">
    <citation type="journal article" date="2018" name="Annu Rev Anim Biosci">
        <title>Bat Biology, Genomes, and the Bat1K Project: To Generate Chromosome-Level Genomes for All Living Bat Species.</title>
        <authorList>
            <person name="Teeling E.C."/>
            <person name="Vernes S.C."/>
            <person name="Davalos L.M."/>
            <person name="Ray D.A."/>
            <person name="Gilbert M.T.P."/>
            <person name="Myers E."/>
        </authorList>
    </citation>
    <scope>NUCLEOTIDE SEQUENCE</scope>
</reference>
<evidence type="ECO:0000256" key="10">
    <source>
        <dbReference type="ARBA" id="ARBA00022859"/>
    </source>
</evidence>
<feature type="domain" description="Macro" evidence="16">
    <location>
        <begin position="108"/>
        <end position="297"/>
    </location>
</feature>
<evidence type="ECO:0000313" key="20">
    <source>
        <dbReference type="Proteomes" id="UP000585614"/>
    </source>
</evidence>
<dbReference type="GO" id="GO:0060335">
    <property type="term" value="P:positive regulation of type II interferon-mediated signaling pathway"/>
    <property type="evidence" value="ECO:0007669"/>
    <property type="project" value="Ensembl"/>
</dbReference>